<accession>E9HSR1</accession>
<dbReference type="KEGG" id="dpx:DAPPUDRAFT_333411"/>
<organism evidence="1 2">
    <name type="scientific">Daphnia pulex</name>
    <name type="common">Water flea</name>
    <dbReference type="NCBI Taxonomy" id="6669"/>
    <lineage>
        <taxon>Eukaryota</taxon>
        <taxon>Metazoa</taxon>
        <taxon>Ecdysozoa</taxon>
        <taxon>Arthropoda</taxon>
        <taxon>Crustacea</taxon>
        <taxon>Branchiopoda</taxon>
        <taxon>Diplostraca</taxon>
        <taxon>Cladocera</taxon>
        <taxon>Anomopoda</taxon>
        <taxon>Daphniidae</taxon>
        <taxon>Daphnia</taxon>
    </lineage>
</organism>
<reference evidence="1 2" key="1">
    <citation type="journal article" date="2011" name="Science">
        <title>The ecoresponsive genome of Daphnia pulex.</title>
        <authorList>
            <person name="Colbourne J.K."/>
            <person name="Pfrender M.E."/>
            <person name="Gilbert D."/>
            <person name="Thomas W.K."/>
            <person name="Tucker A."/>
            <person name="Oakley T.H."/>
            <person name="Tokishita S."/>
            <person name="Aerts A."/>
            <person name="Arnold G.J."/>
            <person name="Basu M.K."/>
            <person name="Bauer D.J."/>
            <person name="Caceres C.E."/>
            <person name="Carmel L."/>
            <person name="Casola C."/>
            <person name="Choi J.H."/>
            <person name="Detter J.C."/>
            <person name="Dong Q."/>
            <person name="Dusheyko S."/>
            <person name="Eads B.D."/>
            <person name="Frohlich T."/>
            <person name="Geiler-Samerotte K.A."/>
            <person name="Gerlach D."/>
            <person name="Hatcher P."/>
            <person name="Jogdeo S."/>
            <person name="Krijgsveld J."/>
            <person name="Kriventseva E.V."/>
            <person name="Kultz D."/>
            <person name="Laforsch C."/>
            <person name="Lindquist E."/>
            <person name="Lopez J."/>
            <person name="Manak J.R."/>
            <person name="Muller J."/>
            <person name="Pangilinan J."/>
            <person name="Patwardhan R.P."/>
            <person name="Pitluck S."/>
            <person name="Pritham E.J."/>
            <person name="Rechtsteiner A."/>
            <person name="Rho M."/>
            <person name="Rogozin I.B."/>
            <person name="Sakarya O."/>
            <person name="Salamov A."/>
            <person name="Schaack S."/>
            <person name="Shapiro H."/>
            <person name="Shiga Y."/>
            <person name="Skalitzky C."/>
            <person name="Smith Z."/>
            <person name="Souvorov A."/>
            <person name="Sung W."/>
            <person name="Tang Z."/>
            <person name="Tsuchiya D."/>
            <person name="Tu H."/>
            <person name="Vos H."/>
            <person name="Wang M."/>
            <person name="Wolf Y.I."/>
            <person name="Yamagata H."/>
            <person name="Yamada T."/>
            <person name="Ye Y."/>
            <person name="Shaw J.R."/>
            <person name="Andrews J."/>
            <person name="Crease T.J."/>
            <person name="Tang H."/>
            <person name="Lucas S.M."/>
            <person name="Robertson H.M."/>
            <person name="Bork P."/>
            <person name="Koonin E.V."/>
            <person name="Zdobnov E.M."/>
            <person name="Grigoriev I.V."/>
            <person name="Lynch M."/>
            <person name="Boore J.L."/>
        </authorList>
    </citation>
    <scope>NUCLEOTIDE SEQUENCE [LARGE SCALE GENOMIC DNA]</scope>
</reference>
<dbReference type="Proteomes" id="UP000000305">
    <property type="component" value="Unassembled WGS sequence"/>
</dbReference>
<evidence type="ECO:0000313" key="2">
    <source>
        <dbReference type="Proteomes" id="UP000000305"/>
    </source>
</evidence>
<dbReference type="EMBL" id="GL732756">
    <property type="protein sequence ID" value="EFX65205.1"/>
    <property type="molecule type" value="Genomic_DNA"/>
</dbReference>
<name>E9HSR1_DAPPU</name>
<proteinExistence type="predicted"/>
<sequence length="98" mass="11085">MKTGFILFHCGIINIYVYIFPKLLDALYQPEELANMSLSGNACPSMPGSKSKPEIPKEALNEIMVVLSDIYVCSLECVIMPNIMCRVLKYKVEFNSKF</sequence>
<gene>
    <name evidence="1" type="ORF">DAPPUDRAFT_333411</name>
</gene>
<evidence type="ECO:0000313" key="1">
    <source>
        <dbReference type="EMBL" id="EFX65205.1"/>
    </source>
</evidence>
<dbReference type="Gene3D" id="1.10.10.2590">
    <property type="entry name" value="BEN domain"/>
    <property type="match status" value="1"/>
</dbReference>
<dbReference type="InParanoid" id="E9HSR1"/>
<dbReference type="HOGENOM" id="CLU_2335733_0_0_1"/>
<keyword evidence="2" id="KW-1185">Reference proteome</keyword>
<dbReference type="AlphaFoldDB" id="E9HSR1"/>
<protein>
    <submittedName>
        <fullName evidence="1">Uncharacterized protein</fullName>
    </submittedName>
</protein>